<proteinExistence type="predicted"/>
<dbReference type="AlphaFoldDB" id="A0AA40LLM5"/>
<evidence type="ECO:0000313" key="1">
    <source>
        <dbReference type="EMBL" id="KAK1338236.1"/>
    </source>
</evidence>
<accession>A0AA40LLM5</accession>
<comment type="caution">
    <text evidence="1">The sequence shown here is derived from an EMBL/GenBank/DDBJ whole genome shotgun (WGS) entry which is preliminary data.</text>
</comment>
<reference evidence="1" key="1">
    <citation type="submission" date="2023-06" db="EMBL/GenBank/DDBJ databases">
        <title>Reference genome for the Northern bat (Eptesicus nilssonii), a most northern bat species.</title>
        <authorList>
            <person name="Laine V.N."/>
            <person name="Pulliainen A.T."/>
            <person name="Lilley T.M."/>
        </authorList>
    </citation>
    <scope>NUCLEOTIDE SEQUENCE</scope>
    <source>
        <strain evidence="1">BLF_Eptnil</strain>
        <tissue evidence="1">Kidney</tissue>
    </source>
</reference>
<protein>
    <submittedName>
        <fullName evidence="1">Uncharacterized protein</fullName>
    </submittedName>
</protein>
<dbReference type="Proteomes" id="UP001177744">
    <property type="component" value="Unassembled WGS sequence"/>
</dbReference>
<keyword evidence="2" id="KW-1185">Reference proteome</keyword>
<sequence>MRSCFLWMSKESILEMKSTPGENAEKIAEMIIQDLEYYINLVDKAATGFERIDSNFERSSTMEISTATPTFSNHHPNQSAAISIKAKLSIIKNQTLEKLHGEEPRCRQEKLPCCRSLALKKLPAVGNRYWRSC</sequence>
<evidence type="ECO:0000313" key="2">
    <source>
        <dbReference type="Proteomes" id="UP001177744"/>
    </source>
</evidence>
<name>A0AA40LLM5_CNENI</name>
<organism evidence="1 2">
    <name type="scientific">Cnephaeus nilssonii</name>
    <name type="common">Northern bat</name>
    <name type="synonym">Eptesicus nilssonii</name>
    <dbReference type="NCBI Taxonomy" id="3371016"/>
    <lineage>
        <taxon>Eukaryota</taxon>
        <taxon>Metazoa</taxon>
        <taxon>Chordata</taxon>
        <taxon>Craniata</taxon>
        <taxon>Vertebrata</taxon>
        <taxon>Euteleostomi</taxon>
        <taxon>Mammalia</taxon>
        <taxon>Eutheria</taxon>
        <taxon>Laurasiatheria</taxon>
        <taxon>Chiroptera</taxon>
        <taxon>Yangochiroptera</taxon>
        <taxon>Vespertilionidae</taxon>
        <taxon>Cnephaeus</taxon>
    </lineage>
</organism>
<dbReference type="EMBL" id="JAULJE010000010">
    <property type="protein sequence ID" value="KAK1338236.1"/>
    <property type="molecule type" value="Genomic_DNA"/>
</dbReference>
<gene>
    <name evidence="1" type="ORF">QTO34_001350</name>
</gene>